<protein>
    <recommendedName>
        <fullName evidence="4">Glyoxalase-like domain-containing protein</fullName>
    </recommendedName>
</protein>
<accession>A0A939BYC8</accession>
<keyword evidence="3" id="KW-1185">Reference proteome</keyword>
<dbReference type="Proteomes" id="UP000663792">
    <property type="component" value="Unassembled WGS sequence"/>
</dbReference>
<sequence length="96" mass="10288">MEPEVVGTGGLDEVDLDLAERVTTREAGVATVPVAGRRPVTRLVLAVDAVDIPAVRPFWRAVLGDVDDPDDLAAGEDPARAGRRVSTWTARRGRSR</sequence>
<proteinExistence type="predicted"/>
<dbReference type="RefSeq" id="WP_205262380.1">
    <property type="nucleotide sequence ID" value="NZ_JAERWK010000026.1"/>
</dbReference>
<name>A0A939BYC8_9ACTN</name>
<evidence type="ECO:0008006" key="4">
    <source>
        <dbReference type="Google" id="ProtNLM"/>
    </source>
</evidence>
<dbReference type="EMBL" id="JAERWK010000026">
    <property type="protein sequence ID" value="MBM9469418.1"/>
    <property type="molecule type" value="Genomic_DNA"/>
</dbReference>
<evidence type="ECO:0000313" key="3">
    <source>
        <dbReference type="Proteomes" id="UP000663792"/>
    </source>
</evidence>
<dbReference type="AlphaFoldDB" id="A0A939BYC8"/>
<reference evidence="2" key="1">
    <citation type="submission" date="2021-01" db="EMBL/GenBank/DDBJ databases">
        <title>YIM 132084 draft genome.</title>
        <authorList>
            <person name="An D."/>
        </authorList>
    </citation>
    <scope>NUCLEOTIDE SEQUENCE</scope>
    <source>
        <strain evidence="2">YIM 132084</strain>
    </source>
</reference>
<gene>
    <name evidence="2" type="ORF">JL106_19190</name>
</gene>
<evidence type="ECO:0000313" key="2">
    <source>
        <dbReference type="EMBL" id="MBM9469418.1"/>
    </source>
</evidence>
<evidence type="ECO:0000256" key="1">
    <source>
        <dbReference type="SAM" id="MobiDB-lite"/>
    </source>
</evidence>
<feature type="region of interest" description="Disordered" evidence="1">
    <location>
        <begin position="69"/>
        <end position="96"/>
    </location>
</feature>
<organism evidence="2 3">
    <name type="scientific">Nakamurella leprariae</name>
    <dbReference type="NCBI Taxonomy" id="2803911"/>
    <lineage>
        <taxon>Bacteria</taxon>
        <taxon>Bacillati</taxon>
        <taxon>Actinomycetota</taxon>
        <taxon>Actinomycetes</taxon>
        <taxon>Nakamurellales</taxon>
        <taxon>Nakamurellaceae</taxon>
        <taxon>Nakamurella</taxon>
    </lineage>
</organism>
<comment type="caution">
    <text evidence="2">The sequence shown here is derived from an EMBL/GenBank/DDBJ whole genome shotgun (WGS) entry which is preliminary data.</text>
</comment>